<reference evidence="2" key="1">
    <citation type="submission" date="2020-10" db="EMBL/GenBank/DDBJ databases">
        <authorList>
            <person name="Gilroy R."/>
        </authorList>
    </citation>
    <scope>NUCLEOTIDE SEQUENCE</scope>
    <source>
        <strain evidence="2">2889</strain>
    </source>
</reference>
<reference evidence="2" key="2">
    <citation type="journal article" date="2021" name="PeerJ">
        <title>Extensive microbial diversity within the chicken gut microbiome revealed by metagenomics and culture.</title>
        <authorList>
            <person name="Gilroy R."/>
            <person name="Ravi A."/>
            <person name="Getino M."/>
            <person name="Pursley I."/>
            <person name="Horton D.L."/>
            <person name="Alikhan N.F."/>
            <person name="Baker D."/>
            <person name="Gharbi K."/>
            <person name="Hall N."/>
            <person name="Watson M."/>
            <person name="Adriaenssens E.M."/>
            <person name="Foster-Nyarko E."/>
            <person name="Jarju S."/>
            <person name="Secka A."/>
            <person name="Antonio M."/>
            <person name="Oren A."/>
            <person name="Chaudhuri R.R."/>
            <person name="La Ragione R."/>
            <person name="Hildebrand F."/>
            <person name="Pallen M.J."/>
        </authorList>
    </citation>
    <scope>NUCLEOTIDE SEQUENCE</scope>
    <source>
        <strain evidence="2">2889</strain>
    </source>
</reference>
<dbReference type="PANTHER" id="PTHR42990">
    <property type="entry name" value="ATPASE"/>
    <property type="match status" value="1"/>
</dbReference>
<dbReference type="InterPro" id="IPR041682">
    <property type="entry name" value="AAA_14"/>
</dbReference>
<dbReference type="Pfam" id="PF13173">
    <property type="entry name" value="AAA_14"/>
    <property type="match status" value="1"/>
</dbReference>
<evidence type="ECO:0000313" key="3">
    <source>
        <dbReference type="Proteomes" id="UP000823612"/>
    </source>
</evidence>
<gene>
    <name evidence="2" type="ORF">IAB08_03855</name>
</gene>
<protein>
    <submittedName>
        <fullName evidence="2">AAA family ATPase</fullName>
    </submittedName>
</protein>
<dbReference type="Proteomes" id="UP000823612">
    <property type="component" value="Unassembled WGS sequence"/>
</dbReference>
<dbReference type="InterPro" id="IPR027417">
    <property type="entry name" value="P-loop_NTPase"/>
</dbReference>
<evidence type="ECO:0000259" key="1">
    <source>
        <dbReference type="Pfam" id="PF13173"/>
    </source>
</evidence>
<evidence type="ECO:0000313" key="2">
    <source>
        <dbReference type="EMBL" id="MBO8432414.1"/>
    </source>
</evidence>
<feature type="domain" description="AAA" evidence="1">
    <location>
        <begin position="37"/>
        <end position="159"/>
    </location>
</feature>
<dbReference type="PANTHER" id="PTHR42990:SF1">
    <property type="entry name" value="AAA+ ATPASE DOMAIN-CONTAINING PROTEIN"/>
    <property type="match status" value="1"/>
</dbReference>
<comment type="caution">
    <text evidence="2">The sequence shown here is derived from an EMBL/GenBank/DDBJ whole genome shotgun (WGS) entry which is preliminary data.</text>
</comment>
<sequence length="402" mass="46375">MEYSDIQPLLNIYHRNLASTNLKFKRYLYKQINWDARLLGIKGARGVGKTTLLLQRIKENFTNIDDVFYVSLDNLWFQNHRAEDLVEFLYTHGVHYIFFDEVHKYPNWTLFIKNLYDSYPDLNIVYTGSAMLAIDNSKVDLSRRQSLYSLKGLSFREYLEYEGIATLHPLSLEELLKEHVRYAMNAISGIKVLKYFEKYLDAGYYPYYKTSGKDYPARIGEVTQLVIDSDIAAIEESITYATKQKIKKLLMVIAENIPLEPNIRQLSASLESTRDQTLKMLYWLEKAALLNLLTDKAKDYKHLVGPKKIYLENTNLMKALGCRISKGTQRETFFANQVGAVTSLSMPKQGDFLANNKYLFEVGGAQKTFDQIANLPDSYLAIDNVEVGNGNRIPLWLFGCLY</sequence>
<dbReference type="SUPFAM" id="SSF52540">
    <property type="entry name" value="P-loop containing nucleoside triphosphate hydrolases"/>
    <property type="match status" value="1"/>
</dbReference>
<name>A0A9D9DRC4_9BACT</name>
<dbReference type="EMBL" id="JADIMZ010000057">
    <property type="protein sequence ID" value="MBO8432414.1"/>
    <property type="molecule type" value="Genomic_DNA"/>
</dbReference>
<organism evidence="2 3">
    <name type="scientific">Candidatus Pullibacteroides excrementavium</name>
    <dbReference type="NCBI Taxonomy" id="2840905"/>
    <lineage>
        <taxon>Bacteria</taxon>
        <taxon>Pseudomonadati</taxon>
        <taxon>Bacteroidota</taxon>
        <taxon>Bacteroidia</taxon>
        <taxon>Bacteroidales</taxon>
        <taxon>Candidatus Pullibacteroides</taxon>
    </lineage>
</organism>
<accession>A0A9D9DRC4</accession>
<proteinExistence type="predicted"/>
<dbReference type="AlphaFoldDB" id="A0A9D9DRC4"/>